<organism evidence="7 8">
    <name type="scientific">Dimargaris verticillata</name>
    <dbReference type="NCBI Taxonomy" id="2761393"/>
    <lineage>
        <taxon>Eukaryota</taxon>
        <taxon>Fungi</taxon>
        <taxon>Fungi incertae sedis</taxon>
        <taxon>Zoopagomycota</taxon>
        <taxon>Kickxellomycotina</taxon>
        <taxon>Dimargaritomycetes</taxon>
        <taxon>Dimargaritales</taxon>
        <taxon>Dimargaritaceae</taxon>
        <taxon>Dimargaris</taxon>
    </lineage>
</organism>
<feature type="transmembrane region" description="Helical" evidence="6">
    <location>
        <begin position="199"/>
        <end position="223"/>
    </location>
</feature>
<feature type="non-terminal residue" evidence="7">
    <location>
        <position position="291"/>
    </location>
</feature>
<evidence type="ECO:0000256" key="6">
    <source>
        <dbReference type="SAM" id="Phobius"/>
    </source>
</evidence>
<comment type="similarity">
    <text evidence="2">Belongs to the UPF0014 family.</text>
</comment>
<name>A0A9W8AXH6_9FUNG</name>
<dbReference type="AlphaFoldDB" id="A0A9W8AXH6"/>
<protein>
    <submittedName>
        <fullName evidence="7">Uncharacterized protein</fullName>
    </submittedName>
</protein>
<evidence type="ECO:0000313" key="8">
    <source>
        <dbReference type="Proteomes" id="UP001151582"/>
    </source>
</evidence>
<evidence type="ECO:0000313" key="7">
    <source>
        <dbReference type="EMBL" id="KAJ1967862.1"/>
    </source>
</evidence>
<keyword evidence="5 6" id="KW-0472">Membrane</keyword>
<proteinExistence type="inferred from homology"/>
<feature type="transmembrane region" description="Helical" evidence="6">
    <location>
        <begin position="101"/>
        <end position="124"/>
    </location>
</feature>
<evidence type="ECO:0000256" key="2">
    <source>
        <dbReference type="ARBA" id="ARBA00005268"/>
    </source>
</evidence>
<feature type="transmembrane region" description="Helical" evidence="6">
    <location>
        <begin position="12"/>
        <end position="31"/>
    </location>
</feature>
<keyword evidence="8" id="KW-1185">Reference proteome</keyword>
<dbReference type="GO" id="GO:0005886">
    <property type="term" value="C:plasma membrane"/>
    <property type="evidence" value="ECO:0007669"/>
    <property type="project" value="TreeGrafter"/>
</dbReference>
<keyword evidence="4 6" id="KW-1133">Transmembrane helix</keyword>
<feature type="transmembrane region" description="Helical" evidence="6">
    <location>
        <begin position="37"/>
        <end position="56"/>
    </location>
</feature>
<feature type="transmembrane region" description="Helical" evidence="6">
    <location>
        <begin position="167"/>
        <end position="187"/>
    </location>
</feature>
<dbReference type="PANTHER" id="PTHR30028:SF0">
    <property type="entry name" value="PROTEIN ALUMINUM SENSITIVE 3"/>
    <property type="match status" value="1"/>
</dbReference>
<dbReference type="Pfam" id="PF03649">
    <property type="entry name" value="UPF0014"/>
    <property type="match status" value="1"/>
</dbReference>
<dbReference type="OrthoDB" id="432685at2759"/>
<feature type="transmembrane region" description="Helical" evidence="6">
    <location>
        <begin position="68"/>
        <end position="89"/>
    </location>
</feature>
<dbReference type="EMBL" id="JANBQB010002250">
    <property type="protein sequence ID" value="KAJ1967862.1"/>
    <property type="molecule type" value="Genomic_DNA"/>
</dbReference>
<evidence type="ECO:0000256" key="1">
    <source>
        <dbReference type="ARBA" id="ARBA00004141"/>
    </source>
</evidence>
<comment type="caution">
    <text evidence="7">The sequence shown here is derived from an EMBL/GenBank/DDBJ whole genome shotgun (WGS) entry which is preliminary data.</text>
</comment>
<dbReference type="InterPro" id="IPR005226">
    <property type="entry name" value="UPF0014_fam"/>
</dbReference>
<reference evidence="7" key="1">
    <citation type="submission" date="2022-07" db="EMBL/GenBank/DDBJ databases">
        <title>Phylogenomic reconstructions and comparative analyses of Kickxellomycotina fungi.</title>
        <authorList>
            <person name="Reynolds N.K."/>
            <person name="Stajich J.E."/>
            <person name="Barry K."/>
            <person name="Grigoriev I.V."/>
            <person name="Crous P."/>
            <person name="Smith M.E."/>
        </authorList>
    </citation>
    <scope>NUCLEOTIDE SEQUENCE</scope>
    <source>
        <strain evidence="7">RSA 567</strain>
    </source>
</reference>
<keyword evidence="3 6" id="KW-0812">Transmembrane</keyword>
<dbReference type="Proteomes" id="UP001151582">
    <property type="component" value="Unassembled WGS sequence"/>
</dbReference>
<accession>A0A9W8AXH6</accession>
<gene>
    <name evidence="7" type="ORF">H4R34_006346</name>
</gene>
<dbReference type="PANTHER" id="PTHR30028">
    <property type="entry name" value="UPF0014 INNER MEMBRANE PROTEIN YBBM-RELATED"/>
    <property type="match status" value="1"/>
</dbReference>
<evidence type="ECO:0000256" key="3">
    <source>
        <dbReference type="ARBA" id="ARBA00022692"/>
    </source>
</evidence>
<evidence type="ECO:0000256" key="5">
    <source>
        <dbReference type="ARBA" id="ARBA00023136"/>
    </source>
</evidence>
<comment type="subcellular location">
    <subcellularLocation>
        <location evidence="1">Membrane</location>
        <topology evidence="1">Multi-pass membrane protein</topology>
    </subcellularLocation>
</comment>
<sequence>MGLQLESTLLLAAARCLVQLTAMGFLLERIFATKNPALVFLMATTLNILATCEILFAKCRRRHTGMFWSVIASLFLSSLTVASVGGIFALNSQPFWYPYKFIPTVGMLLANGMTGTALGLNACLTTAAEHKERIEVYLALGASRWEAVRPVAIEALRGAMLPTLNNMSIMGLISIPGMMTGQILGGVPVLDAVKYQQIIMFMITASTALSSLGAVIICLHTVVDGSHRLRLDRIFPAGSWMSRRRRGLKYTKRFIFGVSSGSSSSEELCTERYNRQERVAGTSGPATGPWS</sequence>
<evidence type="ECO:0000256" key="4">
    <source>
        <dbReference type="ARBA" id="ARBA00022989"/>
    </source>
</evidence>